<organism evidence="2 3">
    <name type="scientific">Symbiopectobacterium purcellii</name>
    <dbReference type="NCBI Taxonomy" id="2871826"/>
    <lineage>
        <taxon>Bacteria</taxon>
        <taxon>Pseudomonadati</taxon>
        <taxon>Pseudomonadota</taxon>
        <taxon>Gammaproteobacteria</taxon>
        <taxon>Enterobacterales</taxon>
        <taxon>Enterobacteriaceae</taxon>
    </lineage>
</organism>
<sequence>MSSVSRFQPLPTVDAPQITLWVNDEPITARAGWTLAAALLANGITTTRHTAIDQQPRGPFCMMGVCFECRVTVDDIPNVQSCMTPVRDGMRVTLPRGPRVLS</sequence>
<keyword evidence="3" id="KW-1185">Reference proteome</keyword>
<dbReference type="Proteomes" id="UP000825886">
    <property type="component" value="Chromosome"/>
</dbReference>
<dbReference type="InterPro" id="IPR042204">
    <property type="entry name" value="2Fe-2S-bd_N"/>
</dbReference>
<dbReference type="EMBL" id="CP081864">
    <property type="protein sequence ID" value="QZN95950.1"/>
    <property type="molecule type" value="Genomic_DNA"/>
</dbReference>
<proteinExistence type="predicted"/>
<dbReference type="Gene3D" id="3.10.20.440">
    <property type="entry name" value="2Fe-2S iron-sulphur cluster binding domain, sarcosine oxidase, alpha subunit, N-terminal domain"/>
    <property type="match status" value="1"/>
</dbReference>
<protein>
    <submittedName>
        <fullName evidence="2">(2Fe-2S)-binding protein</fullName>
    </submittedName>
</protein>
<reference evidence="2 3" key="1">
    <citation type="submission" date="2021-08" db="EMBL/GenBank/DDBJ databases">
        <title>Culture and genomic analysis of Symbiopectobacterium purcellii sp. nov. gen. nov., isolated from the leafhopper Empoasca decipiens.</title>
        <authorList>
            <person name="Nadal-Jimenez P."/>
            <person name="Siozios S."/>
            <person name="Halliday N."/>
            <person name="Camara M."/>
            <person name="Hurst G.D.D."/>
        </authorList>
    </citation>
    <scope>NUCLEOTIDE SEQUENCE [LARGE SCALE GENOMIC DNA]</scope>
    <source>
        <strain evidence="2 3">SyEd1</strain>
    </source>
</reference>
<evidence type="ECO:0000313" key="3">
    <source>
        <dbReference type="Proteomes" id="UP000825886"/>
    </source>
</evidence>
<dbReference type="RefSeq" id="WP_222159018.1">
    <property type="nucleotide sequence ID" value="NZ_CP081864.1"/>
</dbReference>
<dbReference type="CDD" id="cd00207">
    <property type="entry name" value="fer2"/>
    <property type="match status" value="1"/>
</dbReference>
<evidence type="ECO:0000313" key="2">
    <source>
        <dbReference type="EMBL" id="QZN95950.1"/>
    </source>
</evidence>
<accession>A0ABX9ALB5</accession>
<dbReference type="SUPFAM" id="SSF54292">
    <property type="entry name" value="2Fe-2S ferredoxin-like"/>
    <property type="match status" value="1"/>
</dbReference>
<dbReference type="InterPro" id="IPR036010">
    <property type="entry name" value="2Fe-2S_ferredoxin-like_sf"/>
</dbReference>
<gene>
    <name evidence="2" type="ORF">K6K13_00095</name>
</gene>
<dbReference type="Pfam" id="PF13510">
    <property type="entry name" value="Fer2_4"/>
    <property type="match status" value="1"/>
</dbReference>
<name>A0ABX9ALB5_9ENTR</name>
<evidence type="ECO:0000256" key="1">
    <source>
        <dbReference type="ARBA" id="ARBA00023002"/>
    </source>
</evidence>
<keyword evidence="1" id="KW-0560">Oxidoreductase</keyword>
<dbReference type="InterPro" id="IPR001041">
    <property type="entry name" value="2Fe-2S_ferredoxin-type"/>
</dbReference>